<keyword evidence="5 9" id="KW-0630">Potassium</keyword>
<dbReference type="GO" id="GO:0005886">
    <property type="term" value="C:plasma membrane"/>
    <property type="evidence" value="ECO:0007669"/>
    <property type="project" value="UniProtKB-SubCell"/>
</dbReference>
<comment type="subcellular location">
    <subcellularLocation>
        <location evidence="9">Cell membrane</location>
        <topology evidence="9">Multi-pass membrane protein</topology>
    </subcellularLocation>
</comment>
<keyword evidence="7 9" id="KW-0406">Ion transport</keyword>
<dbReference type="PANTHER" id="PTHR30607:SF2">
    <property type="entry name" value="POTASSIUM-TRANSPORTING ATPASE POTASSIUM-BINDING SUBUNIT"/>
    <property type="match status" value="1"/>
</dbReference>
<feature type="transmembrane region" description="Helical" evidence="9">
    <location>
        <begin position="177"/>
        <end position="198"/>
    </location>
</feature>
<feature type="transmembrane region" description="Helical" evidence="9">
    <location>
        <begin position="330"/>
        <end position="350"/>
    </location>
</feature>
<evidence type="ECO:0000256" key="4">
    <source>
        <dbReference type="ARBA" id="ARBA00022692"/>
    </source>
</evidence>
<evidence type="ECO:0000256" key="5">
    <source>
        <dbReference type="ARBA" id="ARBA00022958"/>
    </source>
</evidence>
<dbReference type="Proteomes" id="UP000199205">
    <property type="component" value="Unassembled WGS sequence"/>
</dbReference>
<dbReference type="NCBIfam" id="TIGR00680">
    <property type="entry name" value="kdpA"/>
    <property type="match status" value="1"/>
</dbReference>
<keyword evidence="8 9" id="KW-0472">Membrane</keyword>
<feature type="transmembrane region" description="Helical" evidence="9">
    <location>
        <begin position="529"/>
        <end position="551"/>
    </location>
</feature>
<evidence type="ECO:0000256" key="7">
    <source>
        <dbReference type="ARBA" id="ARBA00023065"/>
    </source>
</evidence>
<comment type="similarity">
    <text evidence="9">Belongs to the KdpA family.</text>
</comment>
<gene>
    <name evidence="9" type="primary">kdpA</name>
    <name evidence="10" type="ORF">GA0061101_107110</name>
</gene>
<dbReference type="PIRSF" id="PIRSF001294">
    <property type="entry name" value="K_ATPaseA"/>
    <property type="match status" value="1"/>
</dbReference>
<dbReference type="RefSeq" id="WP_037191684.1">
    <property type="nucleotide sequence ID" value="NZ_FMAF01000007.1"/>
</dbReference>
<dbReference type="Pfam" id="PF03814">
    <property type="entry name" value="KdpA"/>
    <property type="match status" value="1"/>
</dbReference>
<feature type="transmembrane region" description="Helical" evidence="9">
    <location>
        <begin position="422"/>
        <end position="445"/>
    </location>
</feature>
<dbReference type="OrthoDB" id="9763796at2"/>
<comment type="function">
    <text evidence="9">Part of the high-affinity ATP-driven potassium transport (or Kdp) system, which catalyzes the hydrolysis of ATP coupled with the electrogenic transport of potassium into the cytoplasm. This subunit binds the extracellular potassium ions and delivers the ions to the membrane domain of KdpB through an intramembrane tunnel.</text>
</comment>
<feature type="transmembrane region" description="Helical" evidence="9">
    <location>
        <begin position="253"/>
        <end position="273"/>
    </location>
</feature>
<dbReference type="EMBL" id="FMAF01000007">
    <property type="protein sequence ID" value="SCB32656.1"/>
    <property type="molecule type" value="Genomic_DNA"/>
</dbReference>
<feature type="transmembrane region" description="Helical" evidence="9">
    <location>
        <begin position="63"/>
        <end position="84"/>
    </location>
</feature>
<dbReference type="GO" id="GO:0008556">
    <property type="term" value="F:P-type potassium transmembrane transporter activity"/>
    <property type="evidence" value="ECO:0007669"/>
    <property type="project" value="InterPro"/>
</dbReference>
<feature type="transmembrane region" description="Helical" evidence="9">
    <location>
        <begin position="357"/>
        <end position="376"/>
    </location>
</feature>
<keyword evidence="4 9" id="KW-0812">Transmembrane</keyword>
<keyword evidence="6 9" id="KW-1133">Transmembrane helix</keyword>
<protein>
    <recommendedName>
        <fullName evidence="9">Potassium-transporting ATPase potassium-binding subunit</fullName>
    </recommendedName>
    <alternativeName>
        <fullName evidence="9">ATP phosphohydrolase [potassium-transporting] A chain</fullName>
    </alternativeName>
    <alternativeName>
        <fullName evidence="9">Potassium-binding and translocating subunit A</fullName>
    </alternativeName>
    <alternativeName>
        <fullName evidence="9">Potassium-translocating ATPase A chain</fullName>
    </alternativeName>
</protein>
<feature type="transmembrane region" description="Helical" evidence="9">
    <location>
        <begin position="285"/>
        <end position="305"/>
    </location>
</feature>
<feature type="transmembrane region" description="Helical" evidence="9">
    <location>
        <begin position="6"/>
        <end position="26"/>
    </location>
</feature>
<comment type="subunit">
    <text evidence="9">The system is composed of three essential subunits: KdpA, KdpB and KdpC.</text>
</comment>
<evidence type="ECO:0000256" key="6">
    <source>
        <dbReference type="ARBA" id="ARBA00022989"/>
    </source>
</evidence>
<evidence type="ECO:0000313" key="10">
    <source>
        <dbReference type="EMBL" id="SCB32656.1"/>
    </source>
</evidence>
<dbReference type="GO" id="GO:0030955">
    <property type="term" value="F:potassium ion binding"/>
    <property type="evidence" value="ECO:0007669"/>
    <property type="project" value="UniProtKB-UniRule"/>
</dbReference>
<feature type="transmembrane region" description="Helical" evidence="9">
    <location>
        <begin position="130"/>
        <end position="156"/>
    </location>
</feature>
<dbReference type="PANTHER" id="PTHR30607">
    <property type="entry name" value="POTASSIUM-TRANSPORTING ATPASE A CHAIN"/>
    <property type="match status" value="1"/>
</dbReference>
<evidence type="ECO:0000256" key="3">
    <source>
        <dbReference type="ARBA" id="ARBA00022538"/>
    </source>
</evidence>
<dbReference type="InterPro" id="IPR004623">
    <property type="entry name" value="KdpA"/>
</dbReference>
<evidence type="ECO:0000256" key="1">
    <source>
        <dbReference type="ARBA" id="ARBA00022448"/>
    </source>
</evidence>
<evidence type="ECO:0000256" key="9">
    <source>
        <dbReference type="HAMAP-Rule" id="MF_00275"/>
    </source>
</evidence>
<evidence type="ECO:0000256" key="2">
    <source>
        <dbReference type="ARBA" id="ARBA00022475"/>
    </source>
</evidence>
<feature type="transmembrane region" description="Helical" evidence="9">
    <location>
        <begin position="382"/>
        <end position="401"/>
    </location>
</feature>
<dbReference type="AlphaFoldDB" id="A0A1C3VY95"/>
<accession>A0A1C3VY95</accession>
<keyword evidence="1 9" id="KW-0813">Transport</keyword>
<name>A0A1C3VY95_9HYPH</name>
<evidence type="ECO:0000256" key="8">
    <source>
        <dbReference type="ARBA" id="ARBA00023136"/>
    </source>
</evidence>
<keyword evidence="3 9" id="KW-0633">Potassium transport</keyword>
<organism evidence="10 11">
    <name type="scientific">Rhizobium lusitanum</name>
    <dbReference type="NCBI Taxonomy" id="293958"/>
    <lineage>
        <taxon>Bacteria</taxon>
        <taxon>Pseudomonadati</taxon>
        <taxon>Pseudomonadota</taxon>
        <taxon>Alphaproteobacteria</taxon>
        <taxon>Hyphomicrobiales</taxon>
        <taxon>Rhizobiaceae</taxon>
        <taxon>Rhizobium/Agrobacterium group</taxon>
        <taxon>Rhizobium</taxon>
    </lineage>
</organism>
<evidence type="ECO:0000313" key="11">
    <source>
        <dbReference type="Proteomes" id="UP000199205"/>
    </source>
</evidence>
<proteinExistence type="inferred from homology"/>
<feature type="transmembrane region" description="Helical" evidence="9">
    <location>
        <begin position="483"/>
        <end position="508"/>
    </location>
</feature>
<keyword evidence="2 9" id="KW-1003">Cell membrane</keyword>
<sequence length="567" mass="59700">MTFNGWLQILIYIGILLLLVKPLGGYMTRVFTGERTFLSYVLGPLERGLYRLAGTNEREEQHWTTYSISMILFSLAGFFVLYILQRFQASLPYNPAGMTSIGPELSFNNAASFVTNTNWQNYGGESTMSYLVQMAGFTVQNFASAATGIALAIALIRAFSRASGKAIGNFWVDLTRATLYVLLPICIVLTLVFVYLGVPQTLGPYVNATTLEGAQQTIAVGPVASQLAIKMLGTNGGGFFNANSAHPFENPDAISNLIQMLAIFAIGAALTNVFGRMVGNQRQGWAILGAMGVLFIAGVIVTYWAEAAGNPLVHALGVQGGNMEGKEVRFGITLSSLFAVITTAASCGAVNAMHGSFTAIGGMIPLINLQLGEVIVGGVGAGFYGILMFVIIAIFVAGLMVGRTPEYLGKKIEAKEVKMAMLAVLCLPFGMLIFTAISVVLPSAVASIGNPGPHGFSEILYAYSSAAANNGSAFGGLSGNTPWYNVTLAIVMLIGRFFVIVPALAIAGSLITKKTVPASAGTFPTDGPLFVGLLVGTILIVGGLTFFPALALGPIVEHLSMIAGQAF</sequence>
<dbReference type="HAMAP" id="MF_00275">
    <property type="entry name" value="KdpA"/>
    <property type="match status" value="1"/>
</dbReference>
<reference evidence="10 11" key="1">
    <citation type="submission" date="2016-08" db="EMBL/GenBank/DDBJ databases">
        <authorList>
            <person name="Seilhamer J.J."/>
        </authorList>
    </citation>
    <scope>NUCLEOTIDE SEQUENCE [LARGE SCALE GENOMIC DNA]</scope>
    <source>
        <strain evidence="10 11">P1-7</strain>
    </source>
</reference>